<evidence type="ECO:0000313" key="9">
    <source>
        <dbReference type="EMBL" id="SSX31823.1"/>
    </source>
</evidence>
<proteinExistence type="predicted"/>
<dbReference type="InterPro" id="IPR001902">
    <property type="entry name" value="SLC26A/SulP_fam"/>
</dbReference>
<feature type="transmembrane region" description="Helical" evidence="5">
    <location>
        <begin position="435"/>
        <end position="458"/>
    </location>
</feature>
<evidence type="ECO:0000256" key="5">
    <source>
        <dbReference type="SAM" id="Phobius"/>
    </source>
</evidence>
<keyword evidence="4 5" id="KW-0472">Membrane</keyword>
<evidence type="ECO:0000256" key="1">
    <source>
        <dbReference type="ARBA" id="ARBA00004141"/>
    </source>
</evidence>
<protein>
    <submittedName>
        <fullName evidence="8">CSON004155 protein</fullName>
    </submittedName>
</protein>
<dbReference type="SUPFAM" id="SSF52091">
    <property type="entry name" value="SpoIIaa-like"/>
    <property type="match status" value="1"/>
</dbReference>
<feature type="transmembrane region" description="Helical" evidence="5">
    <location>
        <begin position="396"/>
        <end position="415"/>
    </location>
</feature>
<dbReference type="PANTHER" id="PTHR11814">
    <property type="entry name" value="SULFATE TRANSPORTER"/>
    <property type="match status" value="1"/>
</dbReference>
<accession>A0A336LEB4</accession>
<feature type="domain" description="SLC26A/SulP transporter" evidence="6">
    <location>
        <begin position="93"/>
        <end position="263"/>
    </location>
</feature>
<feature type="transmembrane region" description="Helical" evidence="5">
    <location>
        <begin position="580"/>
        <end position="600"/>
    </location>
</feature>
<dbReference type="CDD" id="cd07042">
    <property type="entry name" value="STAS_SulP_like_sulfate_transporter"/>
    <property type="match status" value="1"/>
</dbReference>
<name>A0A336LEB4_CULSO</name>
<feature type="transmembrane region" description="Helical" evidence="5">
    <location>
        <begin position="168"/>
        <end position="191"/>
    </location>
</feature>
<keyword evidence="3 5" id="KW-1133">Transmembrane helix</keyword>
<dbReference type="InterPro" id="IPR002645">
    <property type="entry name" value="STAS_dom"/>
</dbReference>
<feature type="transmembrane region" description="Helical" evidence="5">
    <location>
        <begin position="93"/>
        <end position="112"/>
    </location>
</feature>
<evidence type="ECO:0000259" key="7">
    <source>
        <dbReference type="Pfam" id="PF01740"/>
    </source>
</evidence>
<dbReference type="Pfam" id="PF00916">
    <property type="entry name" value="Sulfate_transp"/>
    <property type="match status" value="2"/>
</dbReference>
<reference evidence="8" key="1">
    <citation type="submission" date="2018-04" db="EMBL/GenBank/DDBJ databases">
        <authorList>
            <person name="Go L.Y."/>
            <person name="Mitchell J.A."/>
        </authorList>
    </citation>
    <scope>NUCLEOTIDE SEQUENCE</scope>
    <source>
        <tissue evidence="8">Whole organism</tissue>
    </source>
</reference>
<feature type="transmembrane region" description="Helical" evidence="5">
    <location>
        <begin position="347"/>
        <end position="364"/>
    </location>
</feature>
<dbReference type="EMBL" id="UFQT01001800">
    <property type="protein sequence ID" value="SSX31823.1"/>
    <property type="molecule type" value="Genomic_DNA"/>
</dbReference>
<feature type="domain" description="SLC26A/SulP transporter" evidence="6">
    <location>
        <begin position="296"/>
        <end position="637"/>
    </location>
</feature>
<feature type="transmembrane region" description="Helical" evidence="5">
    <location>
        <begin position="247"/>
        <end position="266"/>
    </location>
</feature>
<evidence type="ECO:0000256" key="2">
    <source>
        <dbReference type="ARBA" id="ARBA00022692"/>
    </source>
</evidence>
<evidence type="ECO:0000256" key="4">
    <source>
        <dbReference type="ARBA" id="ARBA00023136"/>
    </source>
</evidence>
<dbReference type="GO" id="GO:0016020">
    <property type="term" value="C:membrane"/>
    <property type="evidence" value="ECO:0007669"/>
    <property type="project" value="UniProtKB-SubCell"/>
</dbReference>
<sequence length="799" mass="87023">MKESLKHEHSYVNDAVHCSSIDITNGETPPHGHLRGSNEFILTSDGRKVMKASSYERIEEWFSRKKKSAFSKKILYKRLPILGWLPKYTSDDFLGDLVAGITVGLTVIPQALAYSSIAGLPAAYGLYGSFLGCLVYIFLGTCKDVPMGPTAICALLTYQLAQGDVAKAILAGFLTGIVQLLMGIMGLGFLIDFVSGPVSSGFTSAVSLIIVTSQVKDVLGVHAQGSTFVQIWTDIIKDIHNTRLWDTLLGIGCIGILLVMRLIATIKIGPKEDELKSNQHKIINKILWLIGTNVPMGPTAICALLTYQLAQGDVAKAILAGFLTGIVQLLMGIMGLGFLIDFVSGPVSSGFTSAVSLIIVTSQVKDVLGVHAQGSTFVQIWTDIIKDIHNTRLWDTLLGIGCIGILLVMRLIATIKIGPKEDELKSNQHKIINKILWLIGTSRNAILVVICGFMGYYFKENSHTSTTPFKIIGDIPEGLPTFQMPKFNLNANESLSGEAENFIDIVHGFGSGLIILPLIALMENIAICKAFSNGKPVDASQELIAIGVANVVNSFAQGFPGTGSLSRSAVNNASGVRTPLGNIFTSAIVFMSLMFFTPYFSYIPKATLAGIIIAAVIFMIEIRVVAPMWRTKKTDLVPGLGTFICCLALPLEIGILVGVGINMAFILYHAARPKITVEIQKTQNNVEYLLITPDRAFIFPSADYVRNLVTKQSMKQNLPVVIDATHIYGADYTAANVILSLTQDFSRRGQPLFFYNLKSSVCSVFEGLSPVDFVVFYREENLDELLEQRQYKPPQIMSA</sequence>
<dbReference type="InterPro" id="IPR011547">
    <property type="entry name" value="SLC26A/SulP_dom"/>
</dbReference>
<feature type="transmembrane region" description="Helical" evidence="5">
    <location>
        <begin position="118"/>
        <end position="139"/>
    </location>
</feature>
<evidence type="ECO:0000256" key="3">
    <source>
        <dbReference type="ARBA" id="ARBA00022989"/>
    </source>
</evidence>
<feature type="transmembrane region" description="Helical" evidence="5">
    <location>
        <begin position="318"/>
        <end position="340"/>
    </location>
</feature>
<feature type="transmembrane region" description="Helical" evidence="5">
    <location>
        <begin position="286"/>
        <end position="306"/>
    </location>
</feature>
<dbReference type="VEuPathDB" id="VectorBase:CSON004155"/>
<dbReference type="EMBL" id="UFQS01001800">
    <property type="protein sequence ID" value="SSX12372.1"/>
    <property type="molecule type" value="Genomic_DNA"/>
</dbReference>
<feature type="transmembrane region" description="Helical" evidence="5">
    <location>
        <begin position="641"/>
        <end position="668"/>
    </location>
</feature>
<keyword evidence="2 5" id="KW-0812">Transmembrane</keyword>
<feature type="transmembrane region" description="Helical" evidence="5">
    <location>
        <begin position="502"/>
        <end position="522"/>
    </location>
</feature>
<dbReference type="AlphaFoldDB" id="A0A336LEB4"/>
<feature type="domain" description="STAS" evidence="7">
    <location>
        <begin position="682"/>
        <end position="772"/>
    </location>
</feature>
<reference evidence="9" key="2">
    <citation type="submission" date="2018-07" db="EMBL/GenBank/DDBJ databases">
        <authorList>
            <person name="Quirk P.G."/>
            <person name="Krulwich T.A."/>
        </authorList>
    </citation>
    <scope>NUCLEOTIDE SEQUENCE</scope>
</reference>
<dbReference type="InterPro" id="IPR036513">
    <property type="entry name" value="STAS_dom_sf"/>
</dbReference>
<comment type="subcellular location">
    <subcellularLocation>
        <location evidence="1">Membrane</location>
        <topology evidence="1">Multi-pass membrane protein</topology>
    </subcellularLocation>
</comment>
<dbReference type="Pfam" id="PF01740">
    <property type="entry name" value="STAS"/>
    <property type="match status" value="1"/>
</dbReference>
<gene>
    <name evidence="8" type="primary">CSON004155</name>
</gene>
<evidence type="ECO:0000313" key="8">
    <source>
        <dbReference type="EMBL" id="SSX12372.1"/>
    </source>
</evidence>
<dbReference type="Gene3D" id="3.30.750.24">
    <property type="entry name" value="STAS domain"/>
    <property type="match status" value="1"/>
</dbReference>
<evidence type="ECO:0000259" key="6">
    <source>
        <dbReference type="Pfam" id="PF00916"/>
    </source>
</evidence>
<dbReference type="GO" id="GO:0055085">
    <property type="term" value="P:transmembrane transport"/>
    <property type="evidence" value="ECO:0007669"/>
    <property type="project" value="InterPro"/>
</dbReference>
<organism evidence="8">
    <name type="scientific">Culicoides sonorensis</name>
    <name type="common">Biting midge</name>
    <dbReference type="NCBI Taxonomy" id="179676"/>
    <lineage>
        <taxon>Eukaryota</taxon>
        <taxon>Metazoa</taxon>
        <taxon>Ecdysozoa</taxon>
        <taxon>Arthropoda</taxon>
        <taxon>Hexapoda</taxon>
        <taxon>Insecta</taxon>
        <taxon>Pterygota</taxon>
        <taxon>Neoptera</taxon>
        <taxon>Endopterygota</taxon>
        <taxon>Diptera</taxon>
        <taxon>Nematocera</taxon>
        <taxon>Chironomoidea</taxon>
        <taxon>Ceratopogonidae</taxon>
        <taxon>Ceratopogoninae</taxon>
        <taxon>Culicoides</taxon>
        <taxon>Monoculicoides</taxon>
    </lineage>
</organism>
<feature type="transmembrane region" description="Helical" evidence="5">
    <location>
        <begin position="607"/>
        <end position="629"/>
    </location>
</feature>